<dbReference type="PANTHER" id="PTHR43283">
    <property type="entry name" value="BETA-LACTAMASE-RELATED"/>
    <property type="match status" value="1"/>
</dbReference>
<dbReference type="RefSeq" id="WP_148776002.1">
    <property type="nucleotide sequence ID" value="NZ_VSSS01000051.1"/>
</dbReference>
<evidence type="ECO:0000313" key="3">
    <source>
        <dbReference type="EMBL" id="TYL90640.1"/>
    </source>
</evidence>
<protein>
    <submittedName>
        <fullName evidence="3">Beta-lactamase family protein</fullName>
    </submittedName>
</protein>
<reference evidence="3 4" key="1">
    <citation type="submission" date="2019-08" db="EMBL/GenBank/DDBJ databases">
        <title>Bradyrhizobium hipponensis sp. nov., a rhizobium isolated from a Lupinus angustifolius root nodule in Tunisia.</title>
        <authorList>
            <person name="Off K."/>
            <person name="Rejili M."/>
            <person name="Mars M."/>
            <person name="Brachmann A."/>
            <person name="Marin M."/>
        </authorList>
    </citation>
    <scope>NUCLEOTIDE SEQUENCE [LARGE SCALE GENOMIC DNA]</scope>
    <source>
        <strain evidence="3 4">CTAW71</strain>
    </source>
</reference>
<comment type="caution">
    <text evidence="3">The sequence shown here is derived from an EMBL/GenBank/DDBJ whole genome shotgun (WGS) entry which is preliminary data.</text>
</comment>
<dbReference type="InterPro" id="IPR001466">
    <property type="entry name" value="Beta-lactam-related"/>
</dbReference>
<dbReference type="SUPFAM" id="SSF56601">
    <property type="entry name" value="beta-lactamase/transpeptidase-like"/>
    <property type="match status" value="1"/>
</dbReference>
<feature type="chain" id="PRO_5022925336" evidence="1">
    <location>
        <begin position="25"/>
        <end position="416"/>
    </location>
</feature>
<accession>A0A5D3K564</accession>
<dbReference type="EMBL" id="VSSS01000051">
    <property type="protein sequence ID" value="TYL90640.1"/>
    <property type="molecule type" value="Genomic_DNA"/>
</dbReference>
<dbReference type="Pfam" id="PF00144">
    <property type="entry name" value="Beta-lactamase"/>
    <property type="match status" value="1"/>
</dbReference>
<feature type="domain" description="Beta-lactamase-related" evidence="2">
    <location>
        <begin position="45"/>
        <end position="396"/>
    </location>
</feature>
<evidence type="ECO:0000256" key="1">
    <source>
        <dbReference type="SAM" id="SignalP"/>
    </source>
</evidence>
<dbReference type="PANTHER" id="PTHR43283:SF3">
    <property type="entry name" value="BETA-LACTAMASE FAMILY PROTEIN (AFU_ORTHOLOGUE AFUA_5G07500)"/>
    <property type="match status" value="1"/>
</dbReference>
<dbReference type="InterPro" id="IPR012338">
    <property type="entry name" value="Beta-lactam/transpept-like"/>
</dbReference>
<dbReference type="Gene3D" id="3.40.710.10">
    <property type="entry name" value="DD-peptidase/beta-lactamase superfamily"/>
    <property type="match status" value="1"/>
</dbReference>
<dbReference type="Proteomes" id="UP000324758">
    <property type="component" value="Unassembled WGS sequence"/>
</dbReference>
<sequence length="416" mass="44388">MWPFRSLSRRAVLARSAAATLAVAASPLSRPAKSENAADERRQRLDRVIDRAIAARRIVGSVVLVMQDGEIVYRRAAGHADREAASPMREDAMFRLASLSKPIVSVAAMALVERGRLDPQDSVTRWLPDFRPQTADGKIPAITIHHLLTHTAGLSYGFLQPPDSPYQRAGISDGLDKSDITLDEEIRRIAVAPLLYAPGTRWGYSLATDVLGAIIARVAGQPLPDAVRRLVTTPLAMRDTAFLVGDEARLAVPYVDGKPEPARMTDPQLVPFRGAGIIHVSPSRAFDRAAFPSGGAGLVSTAGDYARLVEALRLGGGPVLKASTVQQITTSQIGDLTPTGLPAWGFGYGALVLKDSALAKSPQAAGTWTFNCAYGQSFFVDPVHGLTVVAFTNTGLEGGFGAFPIEIRDAVYGRGD</sequence>
<dbReference type="PROSITE" id="PS51318">
    <property type="entry name" value="TAT"/>
    <property type="match status" value="1"/>
</dbReference>
<dbReference type="InterPro" id="IPR050789">
    <property type="entry name" value="Diverse_Enzym_Activities"/>
</dbReference>
<name>A0A5D3K564_9BRAD</name>
<evidence type="ECO:0000313" key="4">
    <source>
        <dbReference type="Proteomes" id="UP000324758"/>
    </source>
</evidence>
<gene>
    <name evidence="3" type="ORF">FXB40_31585</name>
</gene>
<keyword evidence="4" id="KW-1185">Reference proteome</keyword>
<feature type="signal peptide" evidence="1">
    <location>
        <begin position="1"/>
        <end position="24"/>
    </location>
</feature>
<proteinExistence type="predicted"/>
<keyword evidence="1" id="KW-0732">Signal</keyword>
<dbReference type="OrthoDB" id="9808046at2"/>
<dbReference type="InterPro" id="IPR006311">
    <property type="entry name" value="TAT_signal"/>
</dbReference>
<dbReference type="AlphaFoldDB" id="A0A5D3K564"/>
<evidence type="ECO:0000259" key="2">
    <source>
        <dbReference type="Pfam" id="PF00144"/>
    </source>
</evidence>
<organism evidence="3 4">
    <name type="scientific">Bradyrhizobium rifense</name>
    <dbReference type="NCBI Taxonomy" id="515499"/>
    <lineage>
        <taxon>Bacteria</taxon>
        <taxon>Pseudomonadati</taxon>
        <taxon>Pseudomonadota</taxon>
        <taxon>Alphaproteobacteria</taxon>
        <taxon>Hyphomicrobiales</taxon>
        <taxon>Nitrobacteraceae</taxon>
        <taxon>Bradyrhizobium</taxon>
    </lineage>
</organism>